<dbReference type="EMBL" id="JABBWD010000090">
    <property type="protein sequence ID" value="KAG1767034.1"/>
    <property type="molecule type" value="Genomic_DNA"/>
</dbReference>
<dbReference type="AlphaFoldDB" id="A0A9P6ZIZ1"/>
<sequence>MQDFNLGQDGNGSKNCIGGIVGMDDTFMEGFAIIGDEFLKSWYSVYDYSHGARVGFAPSVNNAQ</sequence>
<protein>
    <recommendedName>
        <fullName evidence="1">Peptidase A1 domain-containing protein</fullName>
    </recommendedName>
</protein>
<reference evidence="2" key="1">
    <citation type="journal article" date="2020" name="New Phytol.">
        <title>Comparative genomics reveals dynamic genome evolution in host specialist ectomycorrhizal fungi.</title>
        <authorList>
            <person name="Lofgren L.A."/>
            <person name="Nguyen N.H."/>
            <person name="Vilgalys R."/>
            <person name="Ruytinx J."/>
            <person name="Liao H.L."/>
            <person name="Branco S."/>
            <person name="Kuo A."/>
            <person name="LaButti K."/>
            <person name="Lipzen A."/>
            <person name="Andreopoulos W."/>
            <person name="Pangilinan J."/>
            <person name="Riley R."/>
            <person name="Hundley H."/>
            <person name="Na H."/>
            <person name="Barry K."/>
            <person name="Grigoriev I.V."/>
            <person name="Stajich J.E."/>
            <person name="Kennedy P.G."/>
        </authorList>
    </citation>
    <scope>NUCLEOTIDE SEQUENCE</scope>
    <source>
        <strain evidence="2">DOB743</strain>
    </source>
</reference>
<dbReference type="Proteomes" id="UP000714275">
    <property type="component" value="Unassembled WGS sequence"/>
</dbReference>
<accession>A0A9P6ZIZ1</accession>
<dbReference type="OrthoDB" id="2747330at2759"/>
<dbReference type="Pfam" id="PF00026">
    <property type="entry name" value="Asp"/>
    <property type="match status" value="1"/>
</dbReference>
<dbReference type="InterPro" id="IPR033121">
    <property type="entry name" value="PEPTIDASE_A1"/>
</dbReference>
<dbReference type="SUPFAM" id="SSF50630">
    <property type="entry name" value="Acid proteases"/>
    <property type="match status" value="1"/>
</dbReference>
<feature type="domain" description="Peptidase A1" evidence="1">
    <location>
        <begin position="1"/>
        <end position="57"/>
    </location>
</feature>
<keyword evidence="3" id="KW-1185">Reference proteome</keyword>
<dbReference type="Gene3D" id="2.40.70.10">
    <property type="entry name" value="Acid Proteases"/>
    <property type="match status" value="1"/>
</dbReference>
<dbReference type="InterPro" id="IPR021109">
    <property type="entry name" value="Peptidase_aspartic_dom_sf"/>
</dbReference>
<gene>
    <name evidence="2" type="ORF">EV702DRAFT_1148044</name>
</gene>
<comment type="caution">
    <text evidence="2">The sequence shown here is derived from an EMBL/GenBank/DDBJ whole genome shotgun (WGS) entry which is preliminary data.</text>
</comment>
<name>A0A9P6ZIZ1_9AGAM</name>
<proteinExistence type="predicted"/>
<evidence type="ECO:0000259" key="1">
    <source>
        <dbReference type="PROSITE" id="PS51767"/>
    </source>
</evidence>
<evidence type="ECO:0000313" key="2">
    <source>
        <dbReference type="EMBL" id="KAG1767034.1"/>
    </source>
</evidence>
<organism evidence="2 3">
    <name type="scientific">Suillus placidus</name>
    <dbReference type="NCBI Taxonomy" id="48579"/>
    <lineage>
        <taxon>Eukaryota</taxon>
        <taxon>Fungi</taxon>
        <taxon>Dikarya</taxon>
        <taxon>Basidiomycota</taxon>
        <taxon>Agaricomycotina</taxon>
        <taxon>Agaricomycetes</taxon>
        <taxon>Agaricomycetidae</taxon>
        <taxon>Boletales</taxon>
        <taxon>Suillineae</taxon>
        <taxon>Suillaceae</taxon>
        <taxon>Suillus</taxon>
    </lineage>
</organism>
<evidence type="ECO:0000313" key="3">
    <source>
        <dbReference type="Proteomes" id="UP000714275"/>
    </source>
</evidence>
<dbReference type="PROSITE" id="PS51767">
    <property type="entry name" value="PEPTIDASE_A1"/>
    <property type="match status" value="1"/>
</dbReference>